<feature type="domain" description="IPT/TIG" evidence="2">
    <location>
        <begin position="119"/>
        <end position="201"/>
    </location>
</feature>
<protein>
    <recommendedName>
        <fullName evidence="2">IPT/TIG domain-containing protein</fullName>
    </recommendedName>
</protein>
<dbReference type="EMBL" id="BMND01000002">
    <property type="protein sequence ID" value="GGN34326.1"/>
    <property type="molecule type" value="Genomic_DNA"/>
</dbReference>
<dbReference type="Pfam" id="PF01833">
    <property type="entry name" value="TIG"/>
    <property type="match status" value="4"/>
</dbReference>
<dbReference type="Proteomes" id="UP000600080">
    <property type="component" value="Unassembled WGS sequence"/>
</dbReference>
<dbReference type="Gene3D" id="2.60.40.10">
    <property type="entry name" value="Immunoglobulins"/>
    <property type="match status" value="4"/>
</dbReference>
<evidence type="ECO:0000256" key="1">
    <source>
        <dbReference type="SAM" id="MobiDB-lite"/>
    </source>
</evidence>
<keyword evidence="4" id="KW-1185">Reference proteome</keyword>
<feature type="region of interest" description="Disordered" evidence="1">
    <location>
        <begin position="10"/>
        <end position="32"/>
    </location>
</feature>
<feature type="domain" description="IPT/TIG" evidence="2">
    <location>
        <begin position="204"/>
        <end position="286"/>
    </location>
</feature>
<dbReference type="PANTHER" id="PTHR22625">
    <property type="entry name" value="PLEXIN"/>
    <property type="match status" value="1"/>
</dbReference>
<dbReference type="RefSeq" id="WP_189095951.1">
    <property type="nucleotide sequence ID" value="NZ_BMND01000002.1"/>
</dbReference>
<dbReference type="SMART" id="SM00429">
    <property type="entry name" value="IPT"/>
    <property type="match status" value="4"/>
</dbReference>
<feature type="domain" description="IPT/TIG" evidence="2">
    <location>
        <begin position="31"/>
        <end position="113"/>
    </location>
</feature>
<comment type="caution">
    <text evidence="3">The sequence shown here is derived from an EMBL/GenBank/DDBJ whole genome shotgun (WGS) entry which is preliminary data.</text>
</comment>
<evidence type="ECO:0000313" key="3">
    <source>
        <dbReference type="EMBL" id="GGN34326.1"/>
    </source>
</evidence>
<accession>A0ABQ2IXV3</accession>
<gene>
    <name evidence="3" type="ORF">GCM10012285_06370</name>
</gene>
<dbReference type="PANTHER" id="PTHR22625:SF70">
    <property type="entry name" value="PLEXIN A, ISOFORM A"/>
    <property type="match status" value="1"/>
</dbReference>
<dbReference type="InterPro" id="IPR002909">
    <property type="entry name" value="IPT_dom"/>
</dbReference>
<dbReference type="InterPro" id="IPR014756">
    <property type="entry name" value="Ig_E-set"/>
</dbReference>
<dbReference type="InterPro" id="IPR031148">
    <property type="entry name" value="Plexin"/>
</dbReference>
<feature type="domain" description="IPT/TIG" evidence="2">
    <location>
        <begin position="290"/>
        <end position="372"/>
    </location>
</feature>
<organism evidence="3 4">
    <name type="scientific">Streptomyces kronopolitis</name>
    <dbReference type="NCBI Taxonomy" id="1612435"/>
    <lineage>
        <taxon>Bacteria</taxon>
        <taxon>Bacillati</taxon>
        <taxon>Actinomycetota</taxon>
        <taxon>Actinomycetes</taxon>
        <taxon>Kitasatosporales</taxon>
        <taxon>Streptomycetaceae</taxon>
        <taxon>Streptomyces</taxon>
    </lineage>
</organism>
<evidence type="ECO:0000259" key="2">
    <source>
        <dbReference type="SMART" id="SM00429"/>
    </source>
</evidence>
<name>A0ABQ2IXV3_9ACTN</name>
<evidence type="ECO:0000313" key="4">
    <source>
        <dbReference type="Proteomes" id="UP000600080"/>
    </source>
</evidence>
<dbReference type="SUPFAM" id="SSF81296">
    <property type="entry name" value="E set domains"/>
    <property type="match status" value="4"/>
</dbReference>
<dbReference type="GeneID" id="301546529"/>
<reference evidence="4" key="1">
    <citation type="journal article" date="2019" name="Int. J. Syst. Evol. Microbiol.">
        <title>The Global Catalogue of Microorganisms (GCM) 10K type strain sequencing project: providing services to taxonomists for standard genome sequencing and annotation.</title>
        <authorList>
            <consortium name="The Broad Institute Genomics Platform"/>
            <consortium name="The Broad Institute Genome Sequencing Center for Infectious Disease"/>
            <person name="Wu L."/>
            <person name="Ma J."/>
        </authorList>
    </citation>
    <scope>NUCLEOTIDE SEQUENCE [LARGE SCALE GENOMIC DNA]</scope>
    <source>
        <strain evidence="4">CGMCC 4.7323</strain>
    </source>
</reference>
<sequence length="372" mass="35147">MSAVVQQAAIAQPTDSWPGGDWGGGGGGSRYPRLFNVTPSQGPTTGGNTVQLNGANLQGATLVTFGGTPATIVSIDPYGNSITVLAPAHAAGAVQVVVTTPWGTTNPVYYTYVVVPPPGPTVTALVPNTGPTTGGTAFAITGTGLTGATVTFNGVPATGVSVNAAGTLLTGITPPGTAGNVPVVVTTPAGSATVPGGFTYTAPPPVATSITPPSGSATGGTAFVISGSSLTGASVTFNGVAATGVSVNAAGTSLVGFTPAGVVGNVPVVVTTPTGSTSVPGGYTYTAPPPPVATSITPATGSTAGGTAFVISGSSLTGASVTFNGVPATGVSVNAAGTSLVGFTPAGAAGNVPVSVTTPGGSTLVPGGYTYV</sequence>
<dbReference type="InterPro" id="IPR013783">
    <property type="entry name" value="Ig-like_fold"/>
</dbReference>
<proteinExistence type="predicted"/>
<feature type="compositionally biased region" description="Gly residues" evidence="1">
    <location>
        <begin position="20"/>
        <end position="29"/>
    </location>
</feature>